<name>A0ACC3T4V9_LIPKO</name>
<comment type="caution">
    <text evidence="1">The sequence shown here is derived from an EMBL/GenBank/DDBJ whole genome shotgun (WGS) entry which is preliminary data.</text>
</comment>
<evidence type="ECO:0000313" key="1">
    <source>
        <dbReference type="EMBL" id="KAK9238794.1"/>
    </source>
</evidence>
<gene>
    <name evidence="1" type="ORF">V1525DRAFT_400061</name>
</gene>
<sequence>MLFKLDCAILIFGCLSSFSKTLDNSSLTNAYVSGMKKDLNLGGNDLNYLTAVYYSSYLTFMIPGSFLLTRLPIQRVLPTMEILWGVCTFGCAWARNLRDLYVCRFFLGACV</sequence>
<evidence type="ECO:0000313" key="2">
    <source>
        <dbReference type="Proteomes" id="UP001433508"/>
    </source>
</evidence>
<dbReference type="EMBL" id="MU971352">
    <property type="protein sequence ID" value="KAK9238794.1"/>
    <property type="molecule type" value="Genomic_DNA"/>
</dbReference>
<protein>
    <submittedName>
        <fullName evidence="1">Major facilitator superfamily domain-containing protein</fullName>
    </submittedName>
</protein>
<dbReference type="Proteomes" id="UP001433508">
    <property type="component" value="Unassembled WGS sequence"/>
</dbReference>
<keyword evidence="2" id="KW-1185">Reference proteome</keyword>
<accession>A0ACC3T4V9</accession>
<proteinExistence type="predicted"/>
<reference evidence="2" key="1">
    <citation type="journal article" date="2024" name="Front. Bioeng. Biotechnol.">
        <title>Genome-scale model development and genomic sequencing of the oleaginous clade Lipomyces.</title>
        <authorList>
            <person name="Czajka J.J."/>
            <person name="Han Y."/>
            <person name="Kim J."/>
            <person name="Mondo S.J."/>
            <person name="Hofstad B.A."/>
            <person name="Robles A."/>
            <person name="Haridas S."/>
            <person name="Riley R."/>
            <person name="LaButti K."/>
            <person name="Pangilinan J."/>
            <person name="Andreopoulos W."/>
            <person name="Lipzen A."/>
            <person name="Yan J."/>
            <person name="Wang M."/>
            <person name="Ng V."/>
            <person name="Grigoriev I.V."/>
            <person name="Spatafora J.W."/>
            <person name="Magnuson J.K."/>
            <person name="Baker S.E."/>
            <person name="Pomraning K.R."/>
        </authorList>
    </citation>
    <scope>NUCLEOTIDE SEQUENCE [LARGE SCALE GENOMIC DNA]</scope>
    <source>
        <strain evidence="2">CBS 7786</strain>
    </source>
</reference>
<organism evidence="1 2">
    <name type="scientific">Lipomyces kononenkoae</name>
    <name type="common">Yeast</name>
    <dbReference type="NCBI Taxonomy" id="34357"/>
    <lineage>
        <taxon>Eukaryota</taxon>
        <taxon>Fungi</taxon>
        <taxon>Dikarya</taxon>
        <taxon>Ascomycota</taxon>
        <taxon>Saccharomycotina</taxon>
        <taxon>Lipomycetes</taxon>
        <taxon>Lipomycetales</taxon>
        <taxon>Lipomycetaceae</taxon>
        <taxon>Lipomyces</taxon>
    </lineage>
</organism>